<keyword evidence="5 6" id="KW-0539">Nucleus</keyword>
<keyword evidence="6" id="KW-0010">Activator</keyword>
<proteinExistence type="inferred from homology"/>
<dbReference type="InterPro" id="IPR019145">
    <property type="entry name" value="Mediator_Med10"/>
</dbReference>
<evidence type="ECO:0000256" key="4">
    <source>
        <dbReference type="ARBA" id="ARBA00023163"/>
    </source>
</evidence>
<protein>
    <recommendedName>
        <fullName evidence="6">Mediator of RNA polymerase II transcription subunit 10</fullName>
    </recommendedName>
    <alternativeName>
        <fullName evidence="6">Mediator complex subunit 10</fullName>
    </alternativeName>
</protein>
<reference evidence="7" key="1">
    <citation type="submission" date="2022-03" db="EMBL/GenBank/DDBJ databases">
        <title>Draft genome sequence of Aduncisulcus paluster, a free-living microaerophilic Fornicata.</title>
        <authorList>
            <person name="Yuyama I."/>
            <person name="Kume K."/>
            <person name="Tamura T."/>
            <person name="Inagaki Y."/>
            <person name="Hashimoto T."/>
        </authorList>
    </citation>
    <scope>NUCLEOTIDE SEQUENCE</scope>
    <source>
        <strain evidence="7">NY0171</strain>
    </source>
</reference>
<gene>
    <name evidence="6" type="primary">MED10</name>
    <name evidence="7" type="ORF">ADUPG1_010341</name>
</gene>
<dbReference type="Proteomes" id="UP001057375">
    <property type="component" value="Unassembled WGS sequence"/>
</dbReference>
<evidence type="ECO:0000256" key="1">
    <source>
        <dbReference type="ARBA" id="ARBA00004123"/>
    </source>
</evidence>
<evidence type="ECO:0000313" key="8">
    <source>
        <dbReference type="Proteomes" id="UP001057375"/>
    </source>
</evidence>
<sequence>MDILASVEENAAELEKMTKEMIDQITRLSHCSKDVLDVSKTPDQKSKALCDMQSELVSIPPSLTSLTEKAKEFGEDETGVALDVTVLEYIDRGEPPEKYTHVQSKDILKDNKVIATKIQALTRTHQIFLQEVEKILPGYTKHYRTLLKPYHE</sequence>
<keyword evidence="4 6" id="KW-0804">Transcription</keyword>
<evidence type="ECO:0000256" key="2">
    <source>
        <dbReference type="ARBA" id="ARBA00005389"/>
    </source>
</evidence>
<comment type="similarity">
    <text evidence="2 6">Belongs to the Mediator complex subunit 10 family.</text>
</comment>
<dbReference type="Pfam" id="PF09748">
    <property type="entry name" value="Med10"/>
    <property type="match status" value="1"/>
</dbReference>
<keyword evidence="8" id="KW-1185">Reference proteome</keyword>
<evidence type="ECO:0000256" key="6">
    <source>
        <dbReference type="RuleBase" id="RU364146"/>
    </source>
</evidence>
<accession>A0ABQ5JRE5</accession>
<evidence type="ECO:0000256" key="3">
    <source>
        <dbReference type="ARBA" id="ARBA00023015"/>
    </source>
</evidence>
<organism evidence="7 8">
    <name type="scientific">Aduncisulcus paluster</name>
    <dbReference type="NCBI Taxonomy" id="2918883"/>
    <lineage>
        <taxon>Eukaryota</taxon>
        <taxon>Metamonada</taxon>
        <taxon>Carpediemonas-like organisms</taxon>
        <taxon>Aduncisulcus</taxon>
    </lineage>
</organism>
<comment type="function">
    <text evidence="6">Component of the Mediator complex, a coactivator involved in the regulated transcription of nearly all RNA polymerase II-dependent genes. Mediator functions as a bridge to convey information from gene-specific regulatory proteins to the basal RNA polymerase II transcription machinery. Mediator is recruited to promoters by direct interactions with regulatory proteins and serves as a scaffold for the assembly of a functional preinitiation complex with RNA polymerase II and the general transcription factors.</text>
</comment>
<comment type="subunit">
    <text evidence="6">Component of the Mediator complex.</text>
</comment>
<keyword evidence="3 6" id="KW-0805">Transcription regulation</keyword>
<evidence type="ECO:0000313" key="7">
    <source>
        <dbReference type="EMBL" id="GKT13804.1"/>
    </source>
</evidence>
<comment type="subcellular location">
    <subcellularLocation>
        <location evidence="1 6">Nucleus</location>
    </subcellularLocation>
</comment>
<evidence type="ECO:0000256" key="5">
    <source>
        <dbReference type="ARBA" id="ARBA00023242"/>
    </source>
</evidence>
<dbReference type="EMBL" id="BQXS01011541">
    <property type="protein sequence ID" value="GKT13804.1"/>
    <property type="molecule type" value="Genomic_DNA"/>
</dbReference>
<comment type="caution">
    <text evidence="7">The sequence shown here is derived from an EMBL/GenBank/DDBJ whole genome shotgun (WGS) entry which is preliminary data.</text>
</comment>
<name>A0ABQ5JRE5_9EUKA</name>